<evidence type="ECO:0000259" key="9">
    <source>
        <dbReference type="PROSITE" id="PS50885"/>
    </source>
</evidence>
<dbReference type="InterPro" id="IPR001054">
    <property type="entry name" value="A/G_cyclase"/>
</dbReference>
<dbReference type="GO" id="GO:0035556">
    <property type="term" value="P:intracellular signal transduction"/>
    <property type="evidence" value="ECO:0007669"/>
    <property type="project" value="InterPro"/>
</dbReference>
<dbReference type="RefSeq" id="WP_192039987.1">
    <property type="nucleotide sequence ID" value="NZ_JACYWE010000008.1"/>
</dbReference>
<dbReference type="PANTHER" id="PTHR43081:SF17">
    <property type="entry name" value="BLL5647 PROTEIN"/>
    <property type="match status" value="1"/>
</dbReference>
<proteinExistence type="inferred from homology"/>
<keyword evidence="4 7" id="KW-0812">Transmembrane</keyword>
<dbReference type="InterPro" id="IPR050697">
    <property type="entry name" value="Adenylyl/Guanylyl_Cyclase_3/4"/>
</dbReference>
<dbReference type="PANTHER" id="PTHR43081">
    <property type="entry name" value="ADENYLATE CYCLASE, TERMINAL-DIFFERENTIATION SPECIFIC-RELATED"/>
    <property type="match status" value="1"/>
</dbReference>
<dbReference type="PROSITE" id="PS50885">
    <property type="entry name" value="HAMP"/>
    <property type="match status" value="1"/>
</dbReference>
<dbReference type="EMBL" id="JACYWE010000008">
    <property type="protein sequence ID" value="MBD8507495.1"/>
    <property type="molecule type" value="Genomic_DNA"/>
</dbReference>
<feature type="transmembrane region" description="Helical" evidence="7">
    <location>
        <begin position="112"/>
        <end position="135"/>
    </location>
</feature>
<evidence type="ECO:0000313" key="11">
    <source>
        <dbReference type="Proteomes" id="UP000642993"/>
    </source>
</evidence>
<dbReference type="GO" id="GO:0004016">
    <property type="term" value="F:adenylate cyclase activity"/>
    <property type="evidence" value="ECO:0007669"/>
    <property type="project" value="UniProtKB-ARBA"/>
</dbReference>
<comment type="similarity">
    <text evidence="2">Belongs to the adenylyl cyclase class-3 family.</text>
</comment>
<protein>
    <submittedName>
        <fullName evidence="10">Adenylate/guanylate cyclase domain-containing protein</fullName>
    </submittedName>
</protein>
<accession>A0A927JER0</accession>
<dbReference type="CDD" id="cd06225">
    <property type="entry name" value="HAMP"/>
    <property type="match status" value="1"/>
</dbReference>
<dbReference type="GO" id="GO:0005886">
    <property type="term" value="C:plasma membrane"/>
    <property type="evidence" value="ECO:0007669"/>
    <property type="project" value="UniProtKB-SubCell"/>
</dbReference>
<keyword evidence="5 7" id="KW-1133">Transmembrane helix</keyword>
<feature type="transmembrane region" description="Helical" evidence="7">
    <location>
        <begin position="200"/>
        <end position="220"/>
    </location>
</feature>
<name>A0A927JER0_9ACTN</name>
<dbReference type="Proteomes" id="UP000642993">
    <property type="component" value="Unassembled WGS sequence"/>
</dbReference>
<feature type="domain" description="Guanylate cyclase" evidence="8">
    <location>
        <begin position="305"/>
        <end position="428"/>
    </location>
</feature>
<feature type="domain" description="HAMP" evidence="9">
    <location>
        <begin position="222"/>
        <end position="273"/>
    </location>
</feature>
<feature type="transmembrane region" description="Helical" evidence="7">
    <location>
        <begin position="83"/>
        <end position="106"/>
    </location>
</feature>
<comment type="subcellular location">
    <subcellularLocation>
        <location evidence="1">Cell membrane</location>
        <topology evidence="1">Multi-pass membrane protein</topology>
    </subcellularLocation>
</comment>
<dbReference type="GO" id="GO:0006171">
    <property type="term" value="P:cAMP biosynthetic process"/>
    <property type="evidence" value="ECO:0007669"/>
    <property type="project" value="TreeGrafter"/>
</dbReference>
<evidence type="ECO:0000313" key="10">
    <source>
        <dbReference type="EMBL" id="MBD8507495.1"/>
    </source>
</evidence>
<reference evidence="10" key="1">
    <citation type="submission" date="2020-09" db="EMBL/GenBank/DDBJ databases">
        <title>Hoyosella lacisalsi sp. nov., a halotolerant actinobacterium isolated from soil of Lake Gudzhirganskoe.</title>
        <authorList>
            <person name="Yang Q."/>
            <person name="Guo P.Y."/>
            <person name="Liu S.W."/>
            <person name="Li F.N."/>
            <person name="Sun C.H."/>
        </authorList>
    </citation>
    <scope>NUCLEOTIDE SEQUENCE</scope>
    <source>
        <strain evidence="10">G463</strain>
    </source>
</reference>
<evidence type="ECO:0000256" key="4">
    <source>
        <dbReference type="ARBA" id="ARBA00022692"/>
    </source>
</evidence>
<dbReference type="AlphaFoldDB" id="A0A927JER0"/>
<comment type="caution">
    <text evidence="10">The sequence shown here is derived from an EMBL/GenBank/DDBJ whole genome shotgun (WGS) entry which is preliminary data.</text>
</comment>
<keyword evidence="11" id="KW-1185">Reference proteome</keyword>
<evidence type="ECO:0000259" key="8">
    <source>
        <dbReference type="PROSITE" id="PS50125"/>
    </source>
</evidence>
<dbReference type="Gene3D" id="3.30.70.1230">
    <property type="entry name" value="Nucleotide cyclase"/>
    <property type="match status" value="1"/>
</dbReference>
<feature type="transmembrane region" description="Helical" evidence="7">
    <location>
        <begin position="37"/>
        <end position="62"/>
    </location>
</feature>
<dbReference type="InterPro" id="IPR003660">
    <property type="entry name" value="HAMP_dom"/>
</dbReference>
<dbReference type="SMART" id="SM00044">
    <property type="entry name" value="CYCc"/>
    <property type="match status" value="1"/>
</dbReference>
<evidence type="ECO:0000256" key="2">
    <source>
        <dbReference type="ARBA" id="ARBA00005381"/>
    </source>
</evidence>
<feature type="transmembrane region" description="Helical" evidence="7">
    <location>
        <begin position="165"/>
        <end position="188"/>
    </location>
</feature>
<evidence type="ECO:0000256" key="3">
    <source>
        <dbReference type="ARBA" id="ARBA00022475"/>
    </source>
</evidence>
<dbReference type="CDD" id="cd07302">
    <property type="entry name" value="CHD"/>
    <property type="match status" value="1"/>
</dbReference>
<keyword evidence="3" id="KW-1003">Cell membrane</keyword>
<sequence>MLAFNFMGALFVLAFIRYGLPTSPGPGLIVQGEASQLVLSAYLGLSGVVILGGAIIILRIILRWYVRGGPPTRREQLVAMRGPLIQALVHLVLWLVGGTLFVVLIMQEMPELAGAAGGTVLLAGIVVFGLSYLIGEQLIRPIAARALSMGVPDRRMVPSVRLRMTLGWLTGTLMPAVGIAALCITQLATPHMYAPRSFAWSVLIVAIVMMVAAMITTALLSGQVSIPLRELTRSVTDVHRGDDVQVEVYDGSEVGLLQVGFNRMMADSAERRVLRQLFGQHVGEDVARQALKFGTELGGETRFVAVLFVDMVGSTRIVATMQPAEVVAMLNQFFNIVIGVIKRHGGFVNKFVGDEALAVFGAPLYRADAPTAALSAARELCAELEALPDVRIGIGVSSGTVVAGNIGSVERFEYTVIGDPVNEAARLTELAKKRPGSVLASSHTVYFASEEEQERWELGELVALRGRIKLTQLAWPRAQGSTPPGNAYPSSSESG</sequence>
<organism evidence="10 11">
    <name type="scientific">Lolliginicoccus lacisalsi</name>
    <dbReference type="NCBI Taxonomy" id="2742202"/>
    <lineage>
        <taxon>Bacteria</taxon>
        <taxon>Bacillati</taxon>
        <taxon>Actinomycetota</taxon>
        <taxon>Actinomycetes</taxon>
        <taxon>Mycobacteriales</taxon>
        <taxon>Hoyosellaceae</taxon>
        <taxon>Lolliginicoccus</taxon>
    </lineage>
</organism>
<keyword evidence="6 7" id="KW-0472">Membrane</keyword>
<dbReference type="Pfam" id="PF00211">
    <property type="entry name" value="Guanylate_cyc"/>
    <property type="match status" value="1"/>
</dbReference>
<gene>
    <name evidence="10" type="ORF">HT102_13485</name>
</gene>
<evidence type="ECO:0000256" key="5">
    <source>
        <dbReference type="ARBA" id="ARBA00022989"/>
    </source>
</evidence>
<dbReference type="Gene3D" id="6.10.340.10">
    <property type="match status" value="1"/>
</dbReference>
<evidence type="ECO:0000256" key="7">
    <source>
        <dbReference type="SAM" id="Phobius"/>
    </source>
</evidence>
<dbReference type="InterPro" id="IPR029787">
    <property type="entry name" value="Nucleotide_cyclase"/>
</dbReference>
<dbReference type="SUPFAM" id="SSF55073">
    <property type="entry name" value="Nucleotide cyclase"/>
    <property type="match status" value="1"/>
</dbReference>
<dbReference type="PROSITE" id="PS50125">
    <property type="entry name" value="GUANYLATE_CYCLASE_2"/>
    <property type="match status" value="1"/>
</dbReference>
<evidence type="ECO:0000256" key="1">
    <source>
        <dbReference type="ARBA" id="ARBA00004651"/>
    </source>
</evidence>
<evidence type="ECO:0000256" key="6">
    <source>
        <dbReference type="ARBA" id="ARBA00023136"/>
    </source>
</evidence>